<dbReference type="RefSeq" id="WP_189608258.1">
    <property type="nucleotide sequence ID" value="NZ_BMXR01000004.1"/>
</dbReference>
<dbReference type="InterPro" id="IPR010998">
    <property type="entry name" value="Integrase_recombinase_N"/>
</dbReference>
<organism evidence="5 6">
    <name type="scientific">Saccharospirillum salsuginis</name>
    <dbReference type="NCBI Taxonomy" id="418750"/>
    <lineage>
        <taxon>Bacteria</taxon>
        <taxon>Pseudomonadati</taxon>
        <taxon>Pseudomonadota</taxon>
        <taxon>Gammaproteobacteria</taxon>
        <taxon>Oceanospirillales</taxon>
        <taxon>Saccharospirillaceae</taxon>
        <taxon>Saccharospirillum</taxon>
    </lineage>
</organism>
<dbReference type="PANTHER" id="PTHR30349:SF41">
    <property type="entry name" value="INTEGRASE_RECOMBINASE PROTEIN MJ0367-RELATED"/>
    <property type="match status" value="1"/>
</dbReference>
<dbReference type="Gene3D" id="1.10.443.10">
    <property type="entry name" value="Intergrase catalytic core"/>
    <property type="match status" value="1"/>
</dbReference>
<comment type="similarity">
    <text evidence="1">Belongs to the 'phage' integrase family.</text>
</comment>
<dbReference type="AlphaFoldDB" id="A0A918N9Q0"/>
<evidence type="ECO:0008006" key="7">
    <source>
        <dbReference type="Google" id="ProtNLM"/>
    </source>
</evidence>
<dbReference type="Gene3D" id="1.10.150.130">
    <property type="match status" value="1"/>
</dbReference>
<dbReference type="GO" id="GO:0015074">
    <property type="term" value="P:DNA integration"/>
    <property type="evidence" value="ECO:0007669"/>
    <property type="project" value="UniProtKB-KW"/>
</dbReference>
<evidence type="ECO:0000256" key="1">
    <source>
        <dbReference type="ARBA" id="ARBA00008857"/>
    </source>
</evidence>
<name>A0A918N9Q0_9GAMM</name>
<protein>
    <recommendedName>
        <fullName evidence="7">Phage integrase family protein</fullName>
    </recommendedName>
</protein>
<dbReference type="InterPro" id="IPR011010">
    <property type="entry name" value="DNA_brk_join_enz"/>
</dbReference>
<evidence type="ECO:0000313" key="5">
    <source>
        <dbReference type="EMBL" id="GGX51490.1"/>
    </source>
</evidence>
<evidence type="ECO:0000256" key="2">
    <source>
        <dbReference type="ARBA" id="ARBA00022908"/>
    </source>
</evidence>
<dbReference type="GO" id="GO:0006310">
    <property type="term" value="P:DNA recombination"/>
    <property type="evidence" value="ECO:0007669"/>
    <property type="project" value="UniProtKB-KW"/>
</dbReference>
<sequence length="418" mass="49495">MSGSKGEYIRLDDGLAIYTQYEGGNWYIYINFSNFDHPTPFKKRQFSLKTKDKKEATRKAWKIYLSTENDIEKGLPVFQNYVKFNQILDLLKEEYIQKNTDTSKKYANLIDSLLKPFFEDKNITELHEKDIFDFYMSDTDKTCGYTRFQNLKTIINSAIDRAIFEKMIKRQDAPKFPKSLNKHRRQQVARNFFYDDELNIIFDNQNLSSFIQSTNRKDAQQRRIMFMHFIRLMVATGCRPGDELCNSKWGDLKLHTQKDAQFYKNEFILHSVDENQFYTLLIKSGKTQTEDDARHVIINNDAIRELQNTAIKTVSADYVVKPLSDLAKSQRNRFIFAYNDNKPNFDKVWQQYRTFLEENCNLNLKNQTLYSFRHTFITQKLKEGKASYLIAKNCGTSEAMIKRYYDKNKTIILAEQMI</sequence>
<dbReference type="EMBL" id="BMXR01000004">
    <property type="protein sequence ID" value="GGX51490.1"/>
    <property type="molecule type" value="Genomic_DNA"/>
</dbReference>
<dbReference type="Proteomes" id="UP000626148">
    <property type="component" value="Unassembled WGS sequence"/>
</dbReference>
<comment type="caution">
    <text evidence="5">The sequence shown here is derived from an EMBL/GenBank/DDBJ whole genome shotgun (WGS) entry which is preliminary data.</text>
</comment>
<reference evidence="5" key="1">
    <citation type="journal article" date="2014" name="Int. J. Syst. Evol. Microbiol.">
        <title>Complete genome sequence of Corynebacterium casei LMG S-19264T (=DSM 44701T), isolated from a smear-ripened cheese.</title>
        <authorList>
            <consortium name="US DOE Joint Genome Institute (JGI-PGF)"/>
            <person name="Walter F."/>
            <person name="Albersmeier A."/>
            <person name="Kalinowski J."/>
            <person name="Ruckert C."/>
        </authorList>
    </citation>
    <scope>NUCLEOTIDE SEQUENCE</scope>
    <source>
        <strain evidence="5">KCTC 22169</strain>
    </source>
</reference>
<dbReference type="SUPFAM" id="SSF56349">
    <property type="entry name" value="DNA breaking-rejoining enzymes"/>
    <property type="match status" value="1"/>
</dbReference>
<gene>
    <name evidence="5" type="ORF">GCM10007392_18480</name>
</gene>
<keyword evidence="6" id="KW-1185">Reference proteome</keyword>
<evidence type="ECO:0000256" key="3">
    <source>
        <dbReference type="ARBA" id="ARBA00023125"/>
    </source>
</evidence>
<dbReference type="InterPro" id="IPR013762">
    <property type="entry name" value="Integrase-like_cat_sf"/>
</dbReference>
<dbReference type="GO" id="GO:0003677">
    <property type="term" value="F:DNA binding"/>
    <property type="evidence" value="ECO:0007669"/>
    <property type="project" value="UniProtKB-KW"/>
</dbReference>
<reference evidence="5" key="2">
    <citation type="submission" date="2020-09" db="EMBL/GenBank/DDBJ databases">
        <authorList>
            <person name="Sun Q."/>
            <person name="Kim S."/>
        </authorList>
    </citation>
    <scope>NUCLEOTIDE SEQUENCE</scope>
    <source>
        <strain evidence="5">KCTC 22169</strain>
    </source>
</reference>
<dbReference type="InterPro" id="IPR050090">
    <property type="entry name" value="Tyrosine_recombinase_XerCD"/>
</dbReference>
<evidence type="ECO:0000313" key="6">
    <source>
        <dbReference type="Proteomes" id="UP000626148"/>
    </source>
</evidence>
<accession>A0A918N9Q0</accession>
<dbReference type="PANTHER" id="PTHR30349">
    <property type="entry name" value="PHAGE INTEGRASE-RELATED"/>
    <property type="match status" value="1"/>
</dbReference>
<evidence type="ECO:0000256" key="4">
    <source>
        <dbReference type="ARBA" id="ARBA00023172"/>
    </source>
</evidence>
<proteinExistence type="inferred from homology"/>
<keyword evidence="4" id="KW-0233">DNA recombination</keyword>
<keyword evidence="3" id="KW-0238">DNA-binding</keyword>
<keyword evidence="2" id="KW-0229">DNA integration</keyword>